<dbReference type="InterPro" id="IPR051681">
    <property type="entry name" value="Ser/Thr_Kinases-Pseudokinases"/>
</dbReference>
<dbReference type="InterPro" id="IPR000719">
    <property type="entry name" value="Prot_kinase_dom"/>
</dbReference>
<sequence>IETEADIWILLKHPHILEFMGVYALESEEYLVAPFAEHGALPQFLDRHPEVDRGRLIVEIAEGLGYLHLCGIVHGDLKGNNVLISADGHALICDFGLAKHVSSRTSTAIRGAGTLLWQSPELLMDSSRRTFQSDVYAFGMTIYEILAGKLPFADTKGMAAFVLCVIRGERPATEPSDAPDGSSYLHLWGEAKKCWDGEPTRRPQILSVLRRLDGRRAERLVKSQQLTLEESLTSSS</sequence>
<dbReference type="SUPFAM" id="SSF56112">
    <property type="entry name" value="Protein kinase-like (PK-like)"/>
    <property type="match status" value="1"/>
</dbReference>
<accession>A0A0C3M4L3</accession>
<dbReference type="InterPro" id="IPR008271">
    <property type="entry name" value="Ser/Thr_kinase_AS"/>
</dbReference>
<dbReference type="EMBL" id="KN822992">
    <property type="protein sequence ID" value="KIO28627.1"/>
    <property type="molecule type" value="Genomic_DNA"/>
</dbReference>
<reference evidence="3" key="2">
    <citation type="submission" date="2015-01" db="EMBL/GenBank/DDBJ databases">
        <title>Evolutionary Origins and Diversification of the Mycorrhizal Mutualists.</title>
        <authorList>
            <consortium name="DOE Joint Genome Institute"/>
            <consortium name="Mycorrhizal Genomics Consortium"/>
            <person name="Kohler A."/>
            <person name="Kuo A."/>
            <person name="Nagy L.G."/>
            <person name="Floudas D."/>
            <person name="Copeland A."/>
            <person name="Barry K.W."/>
            <person name="Cichocki N."/>
            <person name="Veneault-Fourrey C."/>
            <person name="LaButti K."/>
            <person name="Lindquist E.A."/>
            <person name="Lipzen A."/>
            <person name="Lundell T."/>
            <person name="Morin E."/>
            <person name="Murat C."/>
            <person name="Riley R."/>
            <person name="Ohm R."/>
            <person name="Sun H."/>
            <person name="Tunlid A."/>
            <person name="Henrissat B."/>
            <person name="Grigoriev I.V."/>
            <person name="Hibbett D.S."/>
            <person name="Martin F."/>
        </authorList>
    </citation>
    <scope>NUCLEOTIDE SEQUENCE [LARGE SCALE GENOMIC DNA]</scope>
    <source>
        <strain evidence="3">MUT 4182</strain>
    </source>
</reference>
<dbReference type="PIRSF" id="PIRSF000654">
    <property type="entry name" value="Integrin-linked_kinase"/>
    <property type="match status" value="1"/>
</dbReference>
<organism evidence="2 3">
    <name type="scientific">Tulasnella calospora MUT 4182</name>
    <dbReference type="NCBI Taxonomy" id="1051891"/>
    <lineage>
        <taxon>Eukaryota</taxon>
        <taxon>Fungi</taxon>
        <taxon>Dikarya</taxon>
        <taxon>Basidiomycota</taxon>
        <taxon>Agaricomycotina</taxon>
        <taxon>Agaricomycetes</taxon>
        <taxon>Cantharellales</taxon>
        <taxon>Tulasnellaceae</taxon>
        <taxon>Tulasnella</taxon>
    </lineage>
</organism>
<dbReference type="AlphaFoldDB" id="A0A0C3M4L3"/>
<dbReference type="Proteomes" id="UP000054248">
    <property type="component" value="Unassembled WGS sequence"/>
</dbReference>
<evidence type="ECO:0000259" key="1">
    <source>
        <dbReference type="PROSITE" id="PS50011"/>
    </source>
</evidence>
<dbReference type="SMART" id="SM00220">
    <property type="entry name" value="S_TKc"/>
    <property type="match status" value="1"/>
</dbReference>
<feature type="domain" description="Protein kinase" evidence="1">
    <location>
        <begin position="1"/>
        <end position="220"/>
    </location>
</feature>
<dbReference type="GO" id="GO:0005524">
    <property type="term" value="F:ATP binding"/>
    <property type="evidence" value="ECO:0007669"/>
    <property type="project" value="InterPro"/>
</dbReference>
<dbReference type="PROSITE" id="PS50011">
    <property type="entry name" value="PROTEIN_KINASE_DOM"/>
    <property type="match status" value="1"/>
</dbReference>
<feature type="non-terminal residue" evidence="2">
    <location>
        <position position="1"/>
    </location>
</feature>
<evidence type="ECO:0000313" key="3">
    <source>
        <dbReference type="Proteomes" id="UP000054248"/>
    </source>
</evidence>
<dbReference type="Pfam" id="PF07714">
    <property type="entry name" value="PK_Tyr_Ser-Thr"/>
    <property type="match status" value="1"/>
</dbReference>
<dbReference type="PANTHER" id="PTHR44329:SF214">
    <property type="entry name" value="PROTEIN KINASE DOMAIN-CONTAINING PROTEIN"/>
    <property type="match status" value="1"/>
</dbReference>
<dbReference type="OrthoDB" id="4062651at2759"/>
<dbReference type="InterPro" id="IPR001245">
    <property type="entry name" value="Ser-Thr/Tyr_kinase_cat_dom"/>
</dbReference>
<dbReference type="GO" id="GO:0004674">
    <property type="term" value="F:protein serine/threonine kinase activity"/>
    <property type="evidence" value="ECO:0007669"/>
    <property type="project" value="TreeGrafter"/>
</dbReference>
<dbReference type="STRING" id="1051891.A0A0C3M4L3"/>
<dbReference type="PROSITE" id="PS00108">
    <property type="entry name" value="PROTEIN_KINASE_ST"/>
    <property type="match status" value="1"/>
</dbReference>
<name>A0A0C3M4L3_9AGAM</name>
<reference evidence="2 3" key="1">
    <citation type="submission" date="2014-04" db="EMBL/GenBank/DDBJ databases">
        <authorList>
            <consortium name="DOE Joint Genome Institute"/>
            <person name="Kuo A."/>
            <person name="Girlanda M."/>
            <person name="Perotto S."/>
            <person name="Kohler A."/>
            <person name="Nagy L.G."/>
            <person name="Floudas D."/>
            <person name="Copeland A."/>
            <person name="Barry K.W."/>
            <person name="Cichocki N."/>
            <person name="Veneault-Fourrey C."/>
            <person name="LaButti K."/>
            <person name="Lindquist E.A."/>
            <person name="Lipzen A."/>
            <person name="Lundell T."/>
            <person name="Morin E."/>
            <person name="Murat C."/>
            <person name="Sun H."/>
            <person name="Tunlid A."/>
            <person name="Henrissat B."/>
            <person name="Grigoriev I.V."/>
            <person name="Hibbett D.S."/>
            <person name="Martin F."/>
            <person name="Nordberg H.P."/>
            <person name="Cantor M.N."/>
            <person name="Hua S.X."/>
        </authorList>
    </citation>
    <scope>NUCLEOTIDE SEQUENCE [LARGE SCALE GENOMIC DNA]</scope>
    <source>
        <strain evidence="2 3">MUT 4182</strain>
    </source>
</reference>
<dbReference type="Gene3D" id="1.10.510.10">
    <property type="entry name" value="Transferase(Phosphotransferase) domain 1"/>
    <property type="match status" value="1"/>
</dbReference>
<evidence type="ECO:0000313" key="2">
    <source>
        <dbReference type="EMBL" id="KIO28627.1"/>
    </source>
</evidence>
<proteinExistence type="predicted"/>
<protein>
    <recommendedName>
        <fullName evidence="1">Protein kinase domain-containing protein</fullName>
    </recommendedName>
</protein>
<gene>
    <name evidence="2" type="ORF">M407DRAFT_71576</name>
</gene>
<dbReference type="HOGENOM" id="CLU_000288_7_18_1"/>
<dbReference type="InterPro" id="IPR011009">
    <property type="entry name" value="Kinase-like_dom_sf"/>
</dbReference>
<keyword evidence="3" id="KW-1185">Reference proteome</keyword>
<dbReference type="PANTHER" id="PTHR44329">
    <property type="entry name" value="SERINE/THREONINE-PROTEIN KINASE TNNI3K-RELATED"/>
    <property type="match status" value="1"/>
</dbReference>